<dbReference type="HOGENOM" id="CLU_055068_3_2_9"/>
<feature type="transmembrane region" description="Helical" evidence="7">
    <location>
        <begin position="102"/>
        <end position="120"/>
    </location>
</feature>
<dbReference type="STRING" id="336988.NT96_01305"/>
<feature type="transmembrane region" description="Helical" evidence="7">
    <location>
        <begin position="12"/>
        <end position="35"/>
    </location>
</feature>
<keyword evidence="5 7" id="KW-1133">Transmembrane helix</keyword>
<evidence type="ECO:0000256" key="4">
    <source>
        <dbReference type="ARBA" id="ARBA00022801"/>
    </source>
</evidence>
<sequence>MTLFVLTVAVYLLQILFDGFLILSSGQPVSVFYLVSRFINGPSIQSLVLLGGGVDSLFMSGEWYRAFTPIFLHASLMHIFSNMLTLVIVGPFVEKLFGKGKFLLIYLITGVWGNLLTFIFDPNPNVVSVGASGALFGLFGVMIVSGWYNRNNFVFRRQLIIFAALAVFNLIGNLNDPSVDIWAHIGGLISGSLLAIIFDFPTSVYGRIKQPARILAIIVLLLPFVYFAFRMKIL</sequence>
<comment type="subcellular location">
    <subcellularLocation>
        <location evidence="1">Membrane</location>
        <topology evidence="1">Multi-pass membrane protein</topology>
    </subcellularLocation>
</comment>
<evidence type="ECO:0000256" key="1">
    <source>
        <dbReference type="ARBA" id="ARBA00004141"/>
    </source>
</evidence>
<keyword evidence="6 7" id="KW-0472">Membrane</keyword>
<feature type="transmembrane region" description="Helical" evidence="7">
    <location>
        <begin position="126"/>
        <end position="147"/>
    </location>
</feature>
<protein>
    <submittedName>
        <fullName evidence="9">GlpG-like protein</fullName>
    </submittedName>
</protein>
<dbReference type="Pfam" id="PF01694">
    <property type="entry name" value="Rhomboid"/>
    <property type="match status" value="1"/>
</dbReference>
<reference evidence="9 10" key="1">
    <citation type="journal article" date="2012" name="PLoS ONE">
        <title>Functional divergence in the genus oenococcus as predicted by genome sequencing of the newly-described species, Oenococcus kitaharae.</title>
        <authorList>
            <person name="Borneman A.R."/>
            <person name="McCarthy J.M."/>
            <person name="Chambers P.J."/>
            <person name="Bartowsky E.J."/>
        </authorList>
    </citation>
    <scope>NUCLEOTIDE SEQUENCE [LARGE SCALE GENOMIC DNA]</scope>
    <source>
        <strain evidence="10">DSM17330</strain>
    </source>
</reference>
<comment type="similarity">
    <text evidence="2">Belongs to the peptidase S54 family.</text>
</comment>
<keyword evidence="4" id="KW-0378">Hydrolase</keyword>
<dbReference type="InterPro" id="IPR022764">
    <property type="entry name" value="Peptidase_S54_rhomboid_dom"/>
</dbReference>
<evidence type="ECO:0000256" key="2">
    <source>
        <dbReference type="ARBA" id="ARBA00009045"/>
    </source>
</evidence>
<dbReference type="Gene3D" id="1.20.1540.10">
    <property type="entry name" value="Rhomboid-like"/>
    <property type="match status" value="1"/>
</dbReference>
<keyword evidence="10" id="KW-1185">Reference proteome</keyword>
<dbReference type="PATRIC" id="fig|1045004.4.peg.1502"/>
<dbReference type="PANTHER" id="PTHR43731:SF14">
    <property type="entry name" value="PRESENILIN-ASSOCIATED RHOMBOID-LIKE PROTEIN, MITOCHONDRIAL"/>
    <property type="match status" value="1"/>
</dbReference>
<dbReference type="EMBL" id="AFVZ01000001">
    <property type="protein sequence ID" value="EHN59609.1"/>
    <property type="molecule type" value="Genomic_DNA"/>
</dbReference>
<evidence type="ECO:0000313" key="10">
    <source>
        <dbReference type="Proteomes" id="UP000004959"/>
    </source>
</evidence>
<dbReference type="InterPro" id="IPR050925">
    <property type="entry name" value="Rhomboid_protease_S54"/>
</dbReference>
<feature type="transmembrane region" description="Helical" evidence="7">
    <location>
        <begin position="159"/>
        <end position="175"/>
    </location>
</feature>
<dbReference type="Proteomes" id="UP000004959">
    <property type="component" value="Chromosome"/>
</dbReference>
<evidence type="ECO:0000259" key="8">
    <source>
        <dbReference type="Pfam" id="PF01694"/>
    </source>
</evidence>
<gene>
    <name evidence="9" type="ORF">OKIT_1531</name>
</gene>
<dbReference type="PANTHER" id="PTHR43731">
    <property type="entry name" value="RHOMBOID PROTEASE"/>
    <property type="match status" value="1"/>
</dbReference>
<dbReference type="GO" id="GO:0004252">
    <property type="term" value="F:serine-type endopeptidase activity"/>
    <property type="evidence" value="ECO:0007669"/>
    <property type="project" value="InterPro"/>
</dbReference>
<feature type="domain" description="Peptidase S54 rhomboid" evidence="8">
    <location>
        <begin position="61"/>
        <end position="197"/>
    </location>
</feature>
<feature type="transmembrane region" description="Helical" evidence="7">
    <location>
        <begin position="212"/>
        <end position="229"/>
    </location>
</feature>
<evidence type="ECO:0000256" key="7">
    <source>
        <dbReference type="SAM" id="Phobius"/>
    </source>
</evidence>
<dbReference type="GO" id="GO:0016020">
    <property type="term" value="C:membrane"/>
    <property type="evidence" value="ECO:0007669"/>
    <property type="project" value="UniProtKB-SubCell"/>
</dbReference>
<organism evidence="9 10">
    <name type="scientific">Oenococcus kitaharae DSM 17330</name>
    <dbReference type="NCBI Taxonomy" id="1045004"/>
    <lineage>
        <taxon>Bacteria</taxon>
        <taxon>Bacillati</taxon>
        <taxon>Bacillota</taxon>
        <taxon>Bacilli</taxon>
        <taxon>Lactobacillales</taxon>
        <taxon>Lactobacillaceae</taxon>
        <taxon>Oenococcus</taxon>
    </lineage>
</organism>
<dbReference type="SUPFAM" id="SSF144091">
    <property type="entry name" value="Rhomboid-like"/>
    <property type="match status" value="1"/>
</dbReference>
<dbReference type="eggNOG" id="COG0705">
    <property type="taxonomic scope" value="Bacteria"/>
</dbReference>
<name>G9WG31_9LACO</name>
<evidence type="ECO:0000256" key="3">
    <source>
        <dbReference type="ARBA" id="ARBA00022692"/>
    </source>
</evidence>
<dbReference type="AlphaFoldDB" id="G9WG31"/>
<keyword evidence="3 7" id="KW-0812">Transmembrane</keyword>
<evidence type="ECO:0000256" key="6">
    <source>
        <dbReference type="ARBA" id="ARBA00023136"/>
    </source>
</evidence>
<comment type="caution">
    <text evidence="9">The sequence shown here is derived from an EMBL/GenBank/DDBJ whole genome shotgun (WGS) entry which is preliminary data.</text>
</comment>
<feature type="transmembrane region" description="Helical" evidence="7">
    <location>
        <begin position="70"/>
        <end position="90"/>
    </location>
</feature>
<dbReference type="InterPro" id="IPR035952">
    <property type="entry name" value="Rhomboid-like_sf"/>
</dbReference>
<evidence type="ECO:0000256" key="5">
    <source>
        <dbReference type="ARBA" id="ARBA00022989"/>
    </source>
</evidence>
<feature type="transmembrane region" description="Helical" evidence="7">
    <location>
        <begin position="181"/>
        <end position="200"/>
    </location>
</feature>
<accession>G9WG31</accession>
<proteinExistence type="inferred from homology"/>
<evidence type="ECO:0000313" key="9">
    <source>
        <dbReference type="EMBL" id="EHN59609.1"/>
    </source>
</evidence>